<evidence type="ECO:0000313" key="6">
    <source>
        <dbReference type="EMBL" id="SOH04754.1"/>
    </source>
</evidence>
<reference evidence="6" key="3">
    <citation type="submission" date="2017-10" db="EMBL/GenBank/DDBJ databases">
        <authorList>
            <person name="Banno H."/>
            <person name="Chua N.-H."/>
        </authorList>
    </citation>
    <scope>NUCLEOTIDE SEQUENCE [LARGE SCALE GENOMIC DNA]</scope>
    <source>
        <strain evidence="6">Kuenenia_mbr1_ru-nijmegen</strain>
    </source>
</reference>
<gene>
    <name evidence="5" type="ORF">KsCSTR_48160</name>
    <name evidence="6" type="ORF">KSMBR1_2259</name>
    <name evidence="4" type="ORF">kustc0581</name>
</gene>
<evidence type="ECO:0000313" key="8">
    <source>
        <dbReference type="Proteomes" id="UP000501926"/>
    </source>
</evidence>
<dbReference type="Pfam" id="PF00753">
    <property type="entry name" value="Lactamase_B"/>
    <property type="match status" value="1"/>
</dbReference>
<name>Q1PVS7_KUEST</name>
<dbReference type="AlphaFoldDB" id="Q1PVS7"/>
<dbReference type="PANTHER" id="PTHR11203">
    <property type="entry name" value="CLEAVAGE AND POLYADENYLATION SPECIFICITY FACTOR FAMILY MEMBER"/>
    <property type="match status" value="1"/>
</dbReference>
<evidence type="ECO:0000256" key="1">
    <source>
        <dbReference type="ARBA" id="ARBA00022801"/>
    </source>
</evidence>
<feature type="domain" description="Metallo-beta-lactamase" evidence="2">
    <location>
        <begin position="14"/>
        <end position="232"/>
    </location>
</feature>
<dbReference type="SUPFAM" id="SSF56281">
    <property type="entry name" value="Metallo-hydrolase/oxidoreductase"/>
    <property type="match status" value="1"/>
</dbReference>
<protein>
    <submittedName>
        <fullName evidence="5">Metallo-beta-lactamase family protein, RNA-specific</fullName>
    </submittedName>
</protein>
<feature type="domain" description="Beta-Casp" evidence="3">
    <location>
        <begin position="256"/>
        <end position="381"/>
    </location>
</feature>
<dbReference type="GO" id="GO:0004521">
    <property type="term" value="F:RNA endonuclease activity"/>
    <property type="evidence" value="ECO:0007669"/>
    <property type="project" value="TreeGrafter"/>
</dbReference>
<proteinExistence type="predicted"/>
<dbReference type="InterPro" id="IPR011108">
    <property type="entry name" value="RMMBL"/>
</dbReference>
<dbReference type="EMBL" id="CP049055">
    <property type="protein sequence ID" value="QII14193.1"/>
    <property type="molecule type" value="Genomic_DNA"/>
</dbReference>
<accession>Q1PVS7</accession>
<dbReference type="Gene3D" id="3.40.50.10890">
    <property type="match status" value="1"/>
</dbReference>
<dbReference type="KEGG" id="kst:KSMBR1_2259"/>
<dbReference type="RefSeq" id="WP_197705176.1">
    <property type="nucleotide sequence ID" value="NZ_CP049055.1"/>
</dbReference>
<reference evidence="4" key="2">
    <citation type="submission" date="2006-01" db="EMBL/GenBank/DDBJ databases">
        <authorList>
            <person name="Genoscope"/>
        </authorList>
    </citation>
    <scope>NUCLEOTIDE SEQUENCE</scope>
</reference>
<dbReference type="Pfam" id="PF10996">
    <property type="entry name" value="Beta-Casp"/>
    <property type="match status" value="1"/>
</dbReference>
<dbReference type="Gene3D" id="3.60.15.10">
    <property type="entry name" value="Ribonuclease Z/Hydroxyacylglutathione hydrolase-like"/>
    <property type="match status" value="1"/>
</dbReference>
<organism evidence="4">
    <name type="scientific">Kuenenia stuttgartiensis</name>
    <dbReference type="NCBI Taxonomy" id="174633"/>
    <lineage>
        <taxon>Bacteria</taxon>
        <taxon>Pseudomonadati</taxon>
        <taxon>Planctomycetota</taxon>
        <taxon>Candidatus Brocadiia</taxon>
        <taxon>Candidatus Brocadiales</taxon>
        <taxon>Candidatus Brocadiaceae</taxon>
        <taxon>Candidatus Kuenenia</taxon>
    </lineage>
</organism>
<dbReference type="PANTHER" id="PTHR11203:SF37">
    <property type="entry name" value="INTEGRATOR COMPLEX SUBUNIT 11"/>
    <property type="match status" value="1"/>
</dbReference>
<dbReference type="InterPro" id="IPR001279">
    <property type="entry name" value="Metallo-B-lactamas"/>
</dbReference>
<reference evidence="5 8" key="5">
    <citation type="submission" date="2020-02" db="EMBL/GenBank/DDBJ databases">
        <title>Newly sequenced genome of strain CSTR1 showed variability in Candidatus Kuenenia stuttgartiensis genomes.</title>
        <authorList>
            <person name="Ding C."/>
            <person name="Adrian L."/>
        </authorList>
    </citation>
    <scope>NUCLEOTIDE SEQUENCE [LARGE SCALE GENOMIC DNA]</scope>
    <source>
        <strain evidence="5 8">CSTR1</strain>
    </source>
</reference>
<evidence type="ECO:0000313" key="7">
    <source>
        <dbReference type="Proteomes" id="UP000221734"/>
    </source>
</evidence>
<dbReference type="CDD" id="cd16295">
    <property type="entry name" value="TTHA0252-CPSF-like_MBL-fold"/>
    <property type="match status" value="1"/>
</dbReference>
<dbReference type="InterPro" id="IPR036866">
    <property type="entry name" value="RibonucZ/Hydroxyglut_hydro"/>
</dbReference>
<dbReference type="InterPro" id="IPR022712">
    <property type="entry name" value="Beta_Casp"/>
</dbReference>
<dbReference type="Proteomes" id="UP000501926">
    <property type="component" value="Chromosome"/>
</dbReference>
<dbReference type="Proteomes" id="UP000221734">
    <property type="component" value="Chromosome Kuenenia_stuttgartiensis_MBR1"/>
</dbReference>
<evidence type="ECO:0000313" key="5">
    <source>
        <dbReference type="EMBL" id="QII14193.1"/>
    </source>
</evidence>
<reference evidence="4" key="1">
    <citation type="journal article" date="2006" name="Nature">
        <title>Deciphering the evolution and metabolism of an anammox bacterium from a community genome.</title>
        <authorList>
            <person name="Strous M."/>
            <person name="Pelletier E."/>
            <person name="Mangenot S."/>
            <person name="Rattei T."/>
            <person name="Lehner A."/>
            <person name="Taylor M.W."/>
            <person name="Horn M."/>
            <person name="Daims H."/>
            <person name="Bartol-Mavel D."/>
            <person name="Wincker P."/>
            <person name="Barbe V."/>
            <person name="Fonknechten N."/>
            <person name="Vallenet D."/>
            <person name="Segurens B."/>
            <person name="Schenowitz-Truong C."/>
            <person name="Medigue C."/>
            <person name="Collingro A."/>
            <person name="Snel B."/>
            <person name="Dutilh B.E."/>
            <person name="OpDenCamp H.J.M."/>
            <person name="vanDerDrift C."/>
            <person name="Cirpus I."/>
            <person name="vanDePas-Schoonen K.T."/>
            <person name="Harhangi H.R."/>
            <person name="vanNiftrik L."/>
            <person name="Schmid M."/>
            <person name="Keltjens J."/>
            <person name="vanDeVossenberg J."/>
            <person name="Kartal B."/>
            <person name="Meier H."/>
            <person name="Frishman D."/>
            <person name="Huynen M.A."/>
            <person name="Mewes H."/>
            <person name="Weissenbach J."/>
            <person name="Jetten M.S.M."/>
            <person name="Wagner M."/>
            <person name="LePaslier D."/>
        </authorList>
    </citation>
    <scope>NUCLEOTIDE SEQUENCE</scope>
</reference>
<dbReference type="InterPro" id="IPR050698">
    <property type="entry name" value="MBL"/>
</dbReference>
<evidence type="ECO:0000259" key="3">
    <source>
        <dbReference type="SMART" id="SM01027"/>
    </source>
</evidence>
<dbReference type="GO" id="GO:0016787">
    <property type="term" value="F:hydrolase activity"/>
    <property type="evidence" value="ECO:0007669"/>
    <property type="project" value="UniProtKB-KW"/>
</dbReference>
<keyword evidence="7" id="KW-1185">Reference proteome</keyword>
<keyword evidence="1" id="KW-0378">Hydrolase</keyword>
<dbReference type="EMBL" id="CT573073">
    <property type="protein sequence ID" value="CAJ71326.1"/>
    <property type="molecule type" value="Genomic_DNA"/>
</dbReference>
<sequence length="468" mass="51354">MIELEFIGAAKTVTGSKHLIRTSRASVLLDCGLFQGHRKEADEKNRNFSIDGKQLDAIVLSHAHIDHSGALPCIFKNGYRGPIYATPATRDLCSPMLMDTAWIMKGDAEHIQKLISRGAKHLDPVEPLYGERDVAGTLSQFIGIPYHRKQTIAPGISLSFFDAGHVLGSAISVIDVEDDGQKVRLAFTGDLGRKHLPILRDPEIPDGISCLLTESTYGDRLHAPIELTIEALAEVINRTGKKGGKIVIPSFALERAQEIIYALKKLHDQKRIPSIPVYIDSPLTVKLTDVFKLHPECYDTEAFALLHSENSPFEFPGLKYISSVEDSKKISSSTEPSIVISASGMCEGGRILHHLAATIGDARNTVIIVGYQAEHTLGRRLVEKRPEVKIYGVMRRLEAEVVVLNGFSGHADQNGLLRFADALRSKGHLEKVILVHGEPKSQETLKTKLSDHGFQSVDIPGPGDVIKL</sequence>
<dbReference type="SMART" id="SM00849">
    <property type="entry name" value="Lactamase_B"/>
    <property type="match status" value="1"/>
</dbReference>
<reference evidence="7" key="4">
    <citation type="submission" date="2017-10" db="EMBL/GenBank/DDBJ databases">
        <authorList>
            <person name="Frank J."/>
        </authorList>
    </citation>
    <scope>NUCLEOTIDE SEQUENCE [LARGE SCALE GENOMIC DNA]</scope>
</reference>
<evidence type="ECO:0000313" key="4">
    <source>
        <dbReference type="EMBL" id="CAJ71326.1"/>
    </source>
</evidence>
<evidence type="ECO:0000259" key="2">
    <source>
        <dbReference type="SMART" id="SM00849"/>
    </source>
</evidence>
<dbReference type="SMART" id="SM01027">
    <property type="entry name" value="Beta-Casp"/>
    <property type="match status" value="1"/>
</dbReference>
<dbReference type="EMBL" id="LT934425">
    <property type="protein sequence ID" value="SOH04754.1"/>
    <property type="molecule type" value="Genomic_DNA"/>
</dbReference>
<dbReference type="Pfam" id="PF07521">
    <property type="entry name" value="RMMBL"/>
    <property type="match status" value="1"/>
</dbReference>